<dbReference type="AlphaFoldDB" id="A0A086PFC1"/>
<dbReference type="STRING" id="76947.GCA_002080435_00677"/>
<proteinExistence type="predicted"/>
<dbReference type="Proteomes" id="UP000024284">
    <property type="component" value="Unassembled WGS sequence"/>
</dbReference>
<dbReference type="eggNOG" id="ENOG50310T9">
    <property type="taxonomic scope" value="Bacteria"/>
</dbReference>
<dbReference type="EMBL" id="JFZA02000001">
    <property type="protein sequence ID" value="KFG92089.1"/>
    <property type="molecule type" value="Genomic_DNA"/>
</dbReference>
<evidence type="ECO:0000313" key="2">
    <source>
        <dbReference type="Proteomes" id="UP000024284"/>
    </source>
</evidence>
<keyword evidence="2" id="KW-1185">Reference proteome</keyword>
<gene>
    <name evidence="1" type="ORF">BV98_000341</name>
</gene>
<protein>
    <submittedName>
        <fullName evidence="1">Uncharacterized protein</fullName>
    </submittedName>
</protein>
<dbReference type="PATRIC" id="fig|1219045.3.peg.343"/>
<dbReference type="RefSeq" id="WP_037462047.1">
    <property type="nucleotide sequence ID" value="NZ_BCZD01000001.1"/>
</dbReference>
<organism evidence="1 2">
    <name type="scientific">Sphingobium herbicidovorans (strain ATCC 700291 / DSM 11019 / CCUG 56400 / KCTC 2939 / LMG 18315 / NBRC 16415 / MH)</name>
    <name type="common">Sphingomonas herbicidovorans</name>
    <dbReference type="NCBI Taxonomy" id="1219045"/>
    <lineage>
        <taxon>Bacteria</taxon>
        <taxon>Pseudomonadati</taxon>
        <taxon>Pseudomonadota</taxon>
        <taxon>Alphaproteobacteria</taxon>
        <taxon>Sphingomonadales</taxon>
        <taxon>Sphingomonadaceae</taxon>
        <taxon>Sphingobium</taxon>
    </lineage>
</organism>
<name>A0A086PFC1_SPHHM</name>
<comment type="caution">
    <text evidence="1">The sequence shown here is derived from an EMBL/GenBank/DDBJ whole genome shotgun (WGS) entry which is preliminary data.</text>
</comment>
<accession>A0A086PFC1</accession>
<sequence>MDRHRTDPQIVTLLLHDEEGESWRLHLAADCLCFIGNYRRVEGFDIDAVVAFDGVRKAG</sequence>
<reference evidence="1" key="1">
    <citation type="submission" date="2014-08" db="EMBL/GenBank/DDBJ databases">
        <title>Draft genome sequences of Sphingobium herbicidovorans.</title>
        <authorList>
            <person name="Gan H.M."/>
            <person name="Gan H.Y."/>
            <person name="Savka M.A."/>
        </authorList>
    </citation>
    <scope>NUCLEOTIDE SEQUENCE [LARGE SCALE GENOMIC DNA]</scope>
    <source>
        <strain evidence="1">NBRC 16415</strain>
    </source>
</reference>
<evidence type="ECO:0000313" key="1">
    <source>
        <dbReference type="EMBL" id="KFG92089.1"/>
    </source>
</evidence>
<dbReference type="OrthoDB" id="7475759at2"/>